<evidence type="ECO:0000256" key="1">
    <source>
        <dbReference type="SAM" id="SignalP"/>
    </source>
</evidence>
<sequence length="198" mass="21453">MLANPPLVLATLTLTAAAINITVPNKITAGVATEIEIGFDTWKQPFVNETIPYPIDKETFAVCRNHADPDVGCGHDVPTSFPRNDRFMAVFVNAPGRTGYPSDLVPVGRVNPSITIPVDLGPSEEEYSINAMVFNGTKPETNKHGAAESKTFALVDTNITAWTEWESYGGVMKPWYALPCSSSNCFRTCGLRSADEQG</sequence>
<evidence type="ECO:0000313" key="2">
    <source>
        <dbReference type="EMBL" id="KZL86876.1"/>
    </source>
</evidence>
<proteinExistence type="predicted"/>
<dbReference type="AlphaFoldDB" id="A0A161WZY2"/>
<gene>
    <name evidence="2" type="ORF">CI238_09219</name>
</gene>
<accession>A0A161WZY2</accession>
<keyword evidence="3" id="KW-1185">Reference proteome</keyword>
<dbReference type="Proteomes" id="UP000076584">
    <property type="component" value="Unassembled WGS sequence"/>
</dbReference>
<protein>
    <submittedName>
        <fullName evidence="2">Uncharacterized protein</fullName>
    </submittedName>
</protein>
<feature type="chain" id="PRO_5007828819" evidence="1">
    <location>
        <begin position="19"/>
        <end position="198"/>
    </location>
</feature>
<evidence type="ECO:0000313" key="3">
    <source>
        <dbReference type="Proteomes" id="UP000076584"/>
    </source>
</evidence>
<name>A0A161WZY2_COLIC</name>
<organism evidence="2 3">
    <name type="scientific">Colletotrichum incanum</name>
    <name type="common">Soybean anthracnose fungus</name>
    <dbReference type="NCBI Taxonomy" id="1573173"/>
    <lineage>
        <taxon>Eukaryota</taxon>
        <taxon>Fungi</taxon>
        <taxon>Dikarya</taxon>
        <taxon>Ascomycota</taxon>
        <taxon>Pezizomycotina</taxon>
        <taxon>Sordariomycetes</taxon>
        <taxon>Hypocreomycetidae</taxon>
        <taxon>Glomerellales</taxon>
        <taxon>Glomerellaceae</taxon>
        <taxon>Colletotrichum</taxon>
        <taxon>Colletotrichum spaethianum species complex</taxon>
    </lineage>
</organism>
<reference evidence="2 3" key="1">
    <citation type="submission" date="2015-06" db="EMBL/GenBank/DDBJ databases">
        <title>Survival trade-offs in plant roots during colonization by closely related pathogenic and mutualistic fungi.</title>
        <authorList>
            <person name="Hacquard S."/>
            <person name="Kracher B."/>
            <person name="Hiruma K."/>
            <person name="Weinman A."/>
            <person name="Muench P."/>
            <person name="Garrido Oter R."/>
            <person name="Ver Loren van Themaat E."/>
            <person name="Dallerey J.-F."/>
            <person name="Damm U."/>
            <person name="Henrissat B."/>
            <person name="Lespinet O."/>
            <person name="Thon M."/>
            <person name="Kemen E."/>
            <person name="McHardy A.C."/>
            <person name="Schulze-Lefert P."/>
            <person name="O'Connell R.J."/>
        </authorList>
    </citation>
    <scope>NUCLEOTIDE SEQUENCE [LARGE SCALE GENOMIC DNA]</scope>
    <source>
        <strain evidence="2 3">MAFF 238704</strain>
    </source>
</reference>
<keyword evidence="1" id="KW-0732">Signal</keyword>
<dbReference type="EMBL" id="LFIW01000357">
    <property type="protein sequence ID" value="KZL86876.1"/>
    <property type="molecule type" value="Genomic_DNA"/>
</dbReference>
<comment type="caution">
    <text evidence="2">The sequence shown here is derived from an EMBL/GenBank/DDBJ whole genome shotgun (WGS) entry which is preliminary data.</text>
</comment>
<feature type="signal peptide" evidence="1">
    <location>
        <begin position="1"/>
        <end position="18"/>
    </location>
</feature>